<organism evidence="3 4">
    <name type="scientific">Actinoplanes octamycinicus</name>
    <dbReference type="NCBI Taxonomy" id="135948"/>
    <lineage>
        <taxon>Bacteria</taxon>
        <taxon>Bacillati</taxon>
        <taxon>Actinomycetota</taxon>
        <taxon>Actinomycetes</taxon>
        <taxon>Micromonosporales</taxon>
        <taxon>Micromonosporaceae</taxon>
        <taxon>Actinoplanes</taxon>
    </lineage>
</organism>
<feature type="region of interest" description="Disordered" evidence="1">
    <location>
        <begin position="76"/>
        <end position="240"/>
    </location>
</feature>
<dbReference type="Proteomes" id="UP000546162">
    <property type="component" value="Unassembled WGS sequence"/>
</dbReference>
<evidence type="ECO:0000256" key="1">
    <source>
        <dbReference type="SAM" id="MobiDB-lite"/>
    </source>
</evidence>
<dbReference type="EMBL" id="JACHNB010000001">
    <property type="protein sequence ID" value="MBB4737534.1"/>
    <property type="molecule type" value="Genomic_DNA"/>
</dbReference>
<comment type="caution">
    <text evidence="3">The sequence shown here is derived from an EMBL/GenBank/DDBJ whole genome shotgun (WGS) entry which is preliminary data.</text>
</comment>
<evidence type="ECO:0000256" key="2">
    <source>
        <dbReference type="SAM" id="Phobius"/>
    </source>
</evidence>
<keyword evidence="2" id="KW-1133">Transmembrane helix</keyword>
<gene>
    <name evidence="3" type="ORF">BJY16_000993</name>
</gene>
<feature type="compositionally biased region" description="Low complexity" evidence="1">
    <location>
        <begin position="126"/>
        <end position="187"/>
    </location>
</feature>
<dbReference type="PRINTS" id="PR01217">
    <property type="entry name" value="PRICHEXTENSN"/>
</dbReference>
<feature type="transmembrane region" description="Helical" evidence="2">
    <location>
        <begin position="45"/>
        <end position="66"/>
    </location>
</feature>
<proteinExistence type="predicted"/>
<evidence type="ECO:0000313" key="3">
    <source>
        <dbReference type="EMBL" id="MBB4737534.1"/>
    </source>
</evidence>
<keyword evidence="2" id="KW-0472">Membrane</keyword>
<feature type="compositionally biased region" description="Low complexity" evidence="1">
    <location>
        <begin position="97"/>
        <end position="107"/>
    </location>
</feature>
<feature type="compositionally biased region" description="Low complexity" evidence="1">
    <location>
        <begin position="216"/>
        <end position="240"/>
    </location>
</feature>
<keyword evidence="4" id="KW-1185">Reference proteome</keyword>
<evidence type="ECO:0000313" key="4">
    <source>
        <dbReference type="Proteomes" id="UP000546162"/>
    </source>
</evidence>
<feature type="compositionally biased region" description="Pro residues" evidence="1">
    <location>
        <begin position="188"/>
        <end position="200"/>
    </location>
</feature>
<accession>A0A7W7GSL0</accession>
<reference evidence="3 4" key="1">
    <citation type="submission" date="2020-08" db="EMBL/GenBank/DDBJ databases">
        <title>Sequencing the genomes of 1000 actinobacteria strains.</title>
        <authorList>
            <person name="Klenk H.-P."/>
        </authorList>
    </citation>
    <scope>NUCLEOTIDE SEQUENCE [LARGE SCALE GENOMIC DNA]</scope>
    <source>
        <strain evidence="3 4">DSM 45809</strain>
    </source>
</reference>
<protein>
    <submittedName>
        <fullName evidence="3">Uncharacterized protein</fullName>
    </submittedName>
</protein>
<dbReference type="AlphaFoldDB" id="A0A7W7GSL0"/>
<sequence length="240" mass="24177">MTTQEHHHPQTADQRIPDTEIIAVATPAPVFVDSTGRRSRLLRRIALAFGILVVSYGGLLGVSLAGGPVNSSAVLPLPGLDDGDEKTVAPPQPGPAPEATTPSSAPARHPLIESVNQPRRAPVRQPTTTAPKPAASSKPAKTTTKATTAPTKPAPAATTPKPSVSTTKPTESTTTTPAPGPTGTTVAPKPPTQQPPAPKPPAEEPKSGPTALPTLAPATGDDPADNDTPTAAPSASGEPA</sequence>
<keyword evidence="2" id="KW-0812">Transmembrane</keyword>
<name>A0A7W7GSL0_9ACTN</name>
<dbReference type="RefSeq" id="WP_185037936.1">
    <property type="nucleotide sequence ID" value="NZ_BAABFG010000005.1"/>
</dbReference>